<protein>
    <submittedName>
        <fullName evidence="1">Uncharacterized protein</fullName>
    </submittedName>
</protein>
<dbReference type="OMA" id="DMEDEYW"/>
<gene>
    <name evidence="1" type="ORF">PPRIM_AZ9-3.1.T1020053</name>
</gene>
<evidence type="ECO:0000313" key="1">
    <source>
        <dbReference type="EMBL" id="CAD8096691.1"/>
    </source>
</evidence>
<evidence type="ECO:0000313" key="2">
    <source>
        <dbReference type="Proteomes" id="UP000688137"/>
    </source>
</evidence>
<keyword evidence="2" id="KW-1185">Reference proteome</keyword>
<dbReference type="EMBL" id="CAJJDM010000105">
    <property type="protein sequence ID" value="CAD8096691.1"/>
    <property type="molecule type" value="Genomic_DNA"/>
</dbReference>
<reference evidence="1" key="1">
    <citation type="submission" date="2021-01" db="EMBL/GenBank/DDBJ databases">
        <authorList>
            <consortium name="Genoscope - CEA"/>
            <person name="William W."/>
        </authorList>
    </citation>
    <scope>NUCLEOTIDE SEQUENCE</scope>
</reference>
<dbReference type="Proteomes" id="UP000688137">
    <property type="component" value="Unassembled WGS sequence"/>
</dbReference>
<name>A0A8S1P076_PARPR</name>
<organism evidence="1 2">
    <name type="scientific">Paramecium primaurelia</name>
    <dbReference type="NCBI Taxonomy" id="5886"/>
    <lineage>
        <taxon>Eukaryota</taxon>
        <taxon>Sar</taxon>
        <taxon>Alveolata</taxon>
        <taxon>Ciliophora</taxon>
        <taxon>Intramacronucleata</taxon>
        <taxon>Oligohymenophorea</taxon>
        <taxon>Peniculida</taxon>
        <taxon>Parameciidae</taxon>
        <taxon>Paramecium</taxon>
    </lineage>
</organism>
<proteinExistence type="predicted"/>
<accession>A0A8S1P076</accession>
<sequence>MTSIIRKFQNETLIKNHVFSFVGFMAGLKLCDYLLFDDKQFQELKEDMEDEFWAHNGEPTQIQPYIVDSVKGGKRKSWIYIMYEKDQLIKKKDEFD</sequence>
<comment type="caution">
    <text evidence="1">The sequence shown here is derived from an EMBL/GenBank/DDBJ whole genome shotgun (WGS) entry which is preliminary data.</text>
</comment>
<dbReference type="AlphaFoldDB" id="A0A8S1P076"/>